<proteinExistence type="predicted"/>
<keyword evidence="1" id="KW-0472">Membrane</keyword>
<keyword evidence="1" id="KW-1133">Transmembrane helix</keyword>
<evidence type="ECO:0000313" key="2">
    <source>
        <dbReference type="EMBL" id="WDZ85597.1"/>
    </source>
</evidence>
<organism evidence="2 3">
    <name type="scientific">Micromonospora cathayae</name>
    <dbReference type="NCBI Taxonomy" id="3028804"/>
    <lineage>
        <taxon>Bacteria</taxon>
        <taxon>Bacillati</taxon>
        <taxon>Actinomycetota</taxon>
        <taxon>Actinomycetes</taxon>
        <taxon>Micromonosporales</taxon>
        <taxon>Micromonosporaceae</taxon>
        <taxon>Micromonospora</taxon>
    </lineage>
</organism>
<reference evidence="2 3" key="1">
    <citation type="submission" date="2023-02" db="EMBL/GenBank/DDBJ databases">
        <authorList>
            <person name="Mo P."/>
        </authorList>
    </citation>
    <scope>NUCLEOTIDE SEQUENCE [LARGE SCALE GENOMIC DNA]</scope>
    <source>
        <strain evidence="2 3">HUAS 3</strain>
    </source>
</reference>
<keyword evidence="3" id="KW-1185">Reference proteome</keyword>
<dbReference type="EMBL" id="CP118615">
    <property type="protein sequence ID" value="WDZ85597.1"/>
    <property type="molecule type" value="Genomic_DNA"/>
</dbReference>
<keyword evidence="1" id="KW-0812">Transmembrane</keyword>
<dbReference type="InterPro" id="IPR007047">
    <property type="entry name" value="Flp_Fap"/>
</dbReference>
<feature type="transmembrane region" description="Helical" evidence="1">
    <location>
        <begin position="20"/>
        <end position="41"/>
    </location>
</feature>
<protein>
    <submittedName>
        <fullName evidence="2">Flp family type IVb pilin</fullName>
    </submittedName>
</protein>
<evidence type="ECO:0000313" key="3">
    <source>
        <dbReference type="Proteomes" id="UP001219605"/>
    </source>
</evidence>
<dbReference type="RefSeq" id="WP_275032321.1">
    <property type="nucleotide sequence ID" value="NZ_CP118615.1"/>
</dbReference>
<accession>A0ABY7ZRE2</accession>
<evidence type="ECO:0000256" key="1">
    <source>
        <dbReference type="SAM" id="Phobius"/>
    </source>
</evidence>
<name>A0ABY7ZRE2_9ACTN</name>
<dbReference type="Proteomes" id="UP001219605">
    <property type="component" value="Chromosome"/>
</dbReference>
<dbReference type="Pfam" id="PF04964">
    <property type="entry name" value="Flp_Fap"/>
    <property type="match status" value="1"/>
</dbReference>
<gene>
    <name evidence="2" type="ORF">PVK37_03850</name>
</gene>
<sequence length="64" mass="6645">MNKLVSKLRRRDDGATAVEYGLLVALIAVAIAATVFLLGGALDDKFTDAKDCVTNPSDAACSTS</sequence>